<dbReference type="EMBL" id="VBOZ01000020">
    <property type="protein sequence ID" value="TMQ64480.1"/>
    <property type="molecule type" value="Genomic_DNA"/>
</dbReference>
<evidence type="ECO:0000259" key="1">
    <source>
        <dbReference type="Pfam" id="PF13482"/>
    </source>
</evidence>
<dbReference type="Gene3D" id="3.30.420.10">
    <property type="entry name" value="Ribonuclease H-like superfamily/Ribonuclease H"/>
    <property type="match status" value="1"/>
</dbReference>
<reference evidence="2 3" key="1">
    <citation type="journal article" date="2019" name="Nat. Microbiol.">
        <title>Mediterranean grassland soil C-N compound turnover is dependent on rainfall and depth, and is mediated by genomically divergent microorganisms.</title>
        <authorList>
            <person name="Diamond S."/>
            <person name="Andeer P.F."/>
            <person name="Li Z."/>
            <person name="Crits-Christoph A."/>
            <person name="Burstein D."/>
            <person name="Anantharaman K."/>
            <person name="Lane K.R."/>
            <person name="Thomas B.C."/>
            <person name="Pan C."/>
            <person name="Northen T.R."/>
            <person name="Banfield J.F."/>
        </authorList>
    </citation>
    <scope>NUCLEOTIDE SEQUENCE [LARGE SCALE GENOMIC DNA]</scope>
    <source>
        <strain evidence="2">WS_9</strain>
    </source>
</reference>
<dbReference type="GO" id="GO:0003676">
    <property type="term" value="F:nucleic acid binding"/>
    <property type="evidence" value="ECO:0007669"/>
    <property type="project" value="InterPro"/>
</dbReference>
<comment type="caution">
    <text evidence="2">The sequence shown here is derived from an EMBL/GenBank/DDBJ whole genome shotgun (WGS) entry which is preliminary data.</text>
</comment>
<evidence type="ECO:0000313" key="2">
    <source>
        <dbReference type="EMBL" id="TMQ64480.1"/>
    </source>
</evidence>
<dbReference type="Pfam" id="PF13482">
    <property type="entry name" value="RNase_H_2"/>
    <property type="match status" value="1"/>
</dbReference>
<dbReference type="InterPro" id="IPR038720">
    <property type="entry name" value="YprB_RNase_H-like_dom"/>
</dbReference>
<evidence type="ECO:0000313" key="3">
    <source>
        <dbReference type="Proteomes" id="UP000317691"/>
    </source>
</evidence>
<dbReference type="AlphaFoldDB" id="A0A538TLJ2"/>
<dbReference type="SUPFAM" id="SSF53098">
    <property type="entry name" value="Ribonuclease H-like"/>
    <property type="match status" value="1"/>
</dbReference>
<gene>
    <name evidence="2" type="ORF">E6K79_07585</name>
</gene>
<name>A0A538TLJ2_UNCEI</name>
<dbReference type="Proteomes" id="UP000317691">
    <property type="component" value="Unassembled WGS sequence"/>
</dbReference>
<dbReference type="InterPro" id="IPR012337">
    <property type="entry name" value="RNaseH-like_sf"/>
</dbReference>
<protein>
    <recommendedName>
        <fullName evidence="1">YprB ribonuclease H-like domain-containing protein</fullName>
    </recommendedName>
</protein>
<accession>A0A538TLJ2</accession>
<feature type="domain" description="YprB ribonuclease H-like" evidence="1">
    <location>
        <begin position="177"/>
        <end position="339"/>
    </location>
</feature>
<dbReference type="PANTHER" id="PTHR38462:SF1">
    <property type="entry name" value="YPRB RIBONUCLEASE H-LIKE DOMAIN-CONTAINING PROTEIN"/>
    <property type="match status" value="1"/>
</dbReference>
<sequence length="350" mass="39035">MADPKQGRGRSTLAPALGHIEEGAITQAMLSRALRQRLGDLAREAKPPRGAGLTSASASSAAAAAATGAAATLPLFPSCELKVEPVGIEEVLPGGILEGPHGPLFIHERLYTELGERPFPLLSNLSALSESDSTGNGFGGHARFRRRSRARDLPEIAAEVESPERGLFRRYGHRRMLFLDIETCGLSAAPVFLVGLCMVGDRNLVLRQLFARDYSEERALLEELARLAREFDFLVTFNGKSFDVPFLRDRATHHRMAFSLELPHLDLLWMARRRWKHMLPDCRLKTLEWHVLRRRRAGDVSGAEIPGLYHDFVKRGEPYRLLPVFHHNLLDVVAMVELIPPLFDPDAVTY</sequence>
<organism evidence="2 3">
    <name type="scientific">Eiseniibacteriota bacterium</name>
    <dbReference type="NCBI Taxonomy" id="2212470"/>
    <lineage>
        <taxon>Bacteria</taxon>
        <taxon>Candidatus Eiseniibacteriota</taxon>
    </lineage>
</organism>
<dbReference type="PANTHER" id="PTHR38462">
    <property type="entry name" value="EXONUCLEASE-LIKE PROTEIN"/>
    <property type="match status" value="1"/>
</dbReference>
<proteinExistence type="predicted"/>
<dbReference type="InterPro" id="IPR036397">
    <property type="entry name" value="RNaseH_sf"/>
</dbReference>